<proteinExistence type="predicted"/>
<protein>
    <recommendedName>
        <fullName evidence="1">DinB-like domain-containing protein</fullName>
    </recommendedName>
</protein>
<dbReference type="RefSeq" id="WP_119316788.1">
    <property type="nucleotide sequence ID" value="NZ_QXDL01000355.1"/>
</dbReference>
<feature type="domain" description="DinB-like" evidence="1">
    <location>
        <begin position="39"/>
        <end position="133"/>
    </location>
</feature>
<dbReference type="Pfam" id="PF12867">
    <property type="entry name" value="DinB_2"/>
    <property type="match status" value="1"/>
</dbReference>
<dbReference type="Gene3D" id="1.20.120.450">
    <property type="entry name" value="dinb family like domain"/>
    <property type="match status" value="1"/>
</dbReference>
<name>A0A399DZZ5_9DEIN</name>
<reference evidence="2 3" key="1">
    <citation type="submission" date="2018-08" db="EMBL/GenBank/DDBJ databases">
        <title>Meiothermus terrae DSM 26712 genome sequencing project.</title>
        <authorList>
            <person name="Da Costa M.S."/>
            <person name="Albuquerque L."/>
            <person name="Raposo P."/>
            <person name="Froufe H.J.C."/>
            <person name="Barroso C.S."/>
            <person name="Egas C."/>
        </authorList>
    </citation>
    <scope>NUCLEOTIDE SEQUENCE [LARGE SCALE GENOMIC DNA]</scope>
    <source>
        <strain evidence="2 3">DSM 26712</strain>
    </source>
</reference>
<keyword evidence="3" id="KW-1185">Reference proteome</keyword>
<dbReference type="AlphaFoldDB" id="A0A399DZZ5"/>
<evidence type="ECO:0000259" key="1">
    <source>
        <dbReference type="Pfam" id="PF12867"/>
    </source>
</evidence>
<evidence type="ECO:0000313" key="2">
    <source>
        <dbReference type="EMBL" id="RIH75502.1"/>
    </source>
</evidence>
<dbReference type="OrthoDB" id="68125at2"/>
<dbReference type="InterPro" id="IPR024775">
    <property type="entry name" value="DinB-like"/>
</dbReference>
<organism evidence="2 3">
    <name type="scientific">Calidithermus terrae</name>
    <dbReference type="NCBI Taxonomy" id="1408545"/>
    <lineage>
        <taxon>Bacteria</taxon>
        <taxon>Thermotogati</taxon>
        <taxon>Deinococcota</taxon>
        <taxon>Deinococci</taxon>
        <taxon>Thermales</taxon>
        <taxon>Thermaceae</taxon>
        <taxon>Calidithermus</taxon>
    </lineage>
</organism>
<dbReference type="SUPFAM" id="SSF109854">
    <property type="entry name" value="DinB/YfiT-like putative metalloenzymes"/>
    <property type="match status" value="1"/>
</dbReference>
<evidence type="ECO:0000313" key="3">
    <source>
        <dbReference type="Proteomes" id="UP000265715"/>
    </source>
</evidence>
<dbReference type="EMBL" id="QXDL01000355">
    <property type="protein sequence ID" value="RIH75502.1"/>
    <property type="molecule type" value="Genomic_DNA"/>
</dbReference>
<sequence>MRSEQYPEFSLPALGNVLVHSLKMALEGDEHNGGWYNGLLFALENVSAEQASRAPAEGRATVAAHAEHVRFTLEVANAWLRGERPEINWADSWKVQQVSEAEWEALKAGLRQQYETLLEMAHSRPTWREPGVALMIDNIAHTAYHAGAIRQMVKLVQGGGR</sequence>
<comment type="caution">
    <text evidence="2">The sequence shown here is derived from an EMBL/GenBank/DDBJ whole genome shotgun (WGS) entry which is preliminary data.</text>
</comment>
<dbReference type="InterPro" id="IPR034660">
    <property type="entry name" value="DinB/YfiT-like"/>
</dbReference>
<accession>A0A399DZZ5</accession>
<gene>
    <name evidence="2" type="ORF">Mterra_03975</name>
</gene>
<dbReference type="Proteomes" id="UP000265715">
    <property type="component" value="Unassembled WGS sequence"/>
</dbReference>